<keyword evidence="1" id="KW-1133">Transmembrane helix</keyword>
<dbReference type="EMBL" id="JBGMDY010000006">
    <property type="protein sequence ID" value="KAL2329936.1"/>
    <property type="molecule type" value="Genomic_DNA"/>
</dbReference>
<gene>
    <name evidence="2" type="ORF">Fmac_017517</name>
</gene>
<feature type="transmembrane region" description="Helical" evidence="1">
    <location>
        <begin position="126"/>
        <end position="151"/>
    </location>
</feature>
<dbReference type="Proteomes" id="UP001603857">
    <property type="component" value="Unassembled WGS sequence"/>
</dbReference>
<keyword evidence="1" id="KW-0812">Transmembrane</keyword>
<keyword evidence="1" id="KW-0472">Membrane</keyword>
<keyword evidence="3" id="KW-1185">Reference proteome</keyword>
<comment type="caution">
    <text evidence="2">The sequence shown here is derived from an EMBL/GenBank/DDBJ whole genome shotgun (WGS) entry which is preliminary data.</text>
</comment>
<protein>
    <submittedName>
        <fullName evidence="2">Uncharacterized protein</fullName>
    </submittedName>
</protein>
<sequence length="161" mass="19290">MANFKAAGVVPEDFDWYQRKKLFKDANHYVWDDPYLFKIGVDGLLRRCVASDECKDILWHCHNSPYGGHYEWRARTLQRYFKLDFSGLLFSRMLTHIAKAVINVKELVEFQEDMNYHFKISLRWRFLIVGASTLLVHCPLLIQINTFWWQWIMSLNGWKLV</sequence>
<proteinExistence type="predicted"/>
<evidence type="ECO:0000313" key="2">
    <source>
        <dbReference type="EMBL" id="KAL2329936.1"/>
    </source>
</evidence>
<evidence type="ECO:0000256" key="1">
    <source>
        <dbReference type="SAM" id="Phobius"/>
    </source>
</evidence>
<organism evidence="2 3">
    <name type="scientific">Flemingia macrophylla</name>
    <dbReference type="NCBI Taxonomy" id="520843"/>
    <lineage>
        <taxon>Eukaryota</taxon>
        <taxon>Viridiplantae</taxon>
        <taxon>Streptophyta</taxon>
        <taxon>Embryophyta</taxon>
        <taxon>Tracheophyta</taxon>
        <taxon>Spermatophyta</taxon>
        <taxon>Magnoliopsida</taxon>
        <taxon>eudicotyledons</taxon>
        <taxon>Gunneridae</taxon>
        <taxon>Pentapetalae</taxon>
        <taxon>rosids</taxon>
        <taxon>fabids</taxon>
        <taxon>Fabales</taxon>
        <taxon>Fabaceae</taxon>
        <taxon>Papilionoideae</taxon>
        <taxon>50 kb inversion clade</taxon>
        <taxon>NPAAA clade</taxon>
        <taxon>indigoferoid/millettioid clade</taxon>
        <taxon>Phaseoleae</taxon>
        <taxon>Flemingia</taxon>
    </lineage>
</organism>
<reference evidence="2 3" key="1">
    <citation type="submission" date="2024-08" db="EMBL/GenBank/DDBJ databases">
        <title>Insights into the chromosomal genome structure of Flemingia macrophylla.</title>
        <authorList>
            <person name="Ding Y."/>
            <person name="Zhao Y."/>
            <person name="Bi W."/>
            <person name="Wu M."/>
            <person name="Zhao G."/>
            <person name="Gong Y."/>
            <person name="Li W."/>
            <person name="Zhang P."/>
        </authorList>
    </citation>
    <scope>NUCLEOTIDE SEQUENCE [LARGE SCALE GENOMIC DNA]</scope>
    <source>
        <strain evidence="2">DYQJB</strain>
        <tissue evidence="2">Leaf</tissue>
    </source>
</reference>
<dbReference type="AlphaFoldDB" id="A0ABD1M2B8"/>
<name>A0ABD1M2B8_9FABA</name>
<accession>A0ABD1M2B8</accession>
<evidence type="ECO:0000313" key="3">
    <source>
        <dbReference type="Proteomes" id="UP001603857"/>
    </source>
</evidence>